<reference evidence="2" key="1">
    <citation type="submission" date="2023-07" db="EMBL/GenBank/DDBJ databases">
        <title>Brevundimonas soil sp. nov., isolated from the soil of chemical plant.</title>
        <authorList>
            <person name="Wu N."/>
        </authorList>
    </citation>
    <scope>NUCLEOTIDE SEQUENCE</scope>
    <source>
        <strain evidence="2">XZ-24</strain>
    </source>
</reference>
<evidence type="ECO:0000313" key="2">
    <source>
        <dbReference type="EMBL" id="MDO1557969.1"/>
    </source>
</evidence>
<dbReference type="GO" id="GO:0004519">
    <property type="term" value="F:endonuclease activity"/>
    <property type="evidence" value="ECO:0007669"/>
    <property type="project" value="UniProtKB-KW"/>
</dbReference>
<dbReference type="GO" id="GO:0016787">
    <property type="term" value="F:hydrolase activity"/>
    <property type="evidence" value="ECO:0007669"/>
    <property type="project" value="UniProtKB-KW"/>
</dbReference>
<evidence type="ECO:0000259" key="1">
    <source>
        <dbReference type="Pfam" id="PF13391"/>
    </source>
</evidence>
<gene>
    <name evidence="2" type="ORF">Q0812_00830</name>
</gene>
<comment type="caution">
    <text evidence="2">The sequence shown here is derived from an EMBL/GenBank/DDBJ whole genome shotgun (WGS) entry which is preliminary data.</text>
</comment>
<dbReference type="Pfam" id="PF13391">
    <property type="entry name" value="HNH_2"/>
    <property type="match status" value="1"/>
</dbReference>
<name>A0ABT8SHC2_9CAUL</name>
<keyword evidence="3" id="KW-1185">Reference proteome</keyword>
<organism evidence="2 3">
    <name type="scientific">Peiella sedimenti</name>
    <dbReference type="NCBI Taxonomy" id="3061083"/>
    <lineage>
        <taxon>Bacteria</taxon>
        <taxon>Pseudomonadati</taxon>
        <taxon>Pseudomonadota</taxon>
        <taxon>Alphaproteobacteria</taxon>
        <taxon>Caulobacterales</taxon>
        <taxon>Caulobacteraceae</taxon>
        <taxon>Peiella</taxon>
    </lineage>
</organism>
<dbReference type="EC" id="3.1.-.-" evidence="2"/>
<dbReference type="RefSeq" id="WP_302108394.1">
    <property type="nucleotide sequence ID" value="NZ_JAUKTR010000001.1"/>
</dbReference>
<dbReference type="Proteomes" id="UP001169063">
    <property type="component" value="Unassembled WGS sequence"/>
</dbReference>
<protein>
    <submittedName>
        <fullName evidence="2">HNH endonuclease signature motif containing protein</fullName>
        <ecNumber evidence="2">3.1.-.-</ecNumber>
    </submittedName>
</protein>
<proteinExistence type="predicted"/>
<dbReference type="EMBL" id="JAUKTR010000001">
    <property type="protein sequence ID" value="MDO1557969.1"/>
    <property type="molecule type" value="Genomic_DNA"/>
</dbReference>
<sequence>MPGYWWVNHKQTLRQEIEGEYLWSPKFERNGARSQFYDNMRLASPGDIVLSFANGQIGSIGRVADFAITAPKPEEFGSIGAYWDQEGWYLPVFRTPLRPPVRPKTLIDELSPLLPEKYSPISPMTGNGNQKAYLASITQDVFELLVAATVFRSDVLMSGGGNSLTYEAVAERLDDAVQRAIERDPGLDTTIKDKVIQARRGQGVFRKYVEARESACRLTGIRNPALLIASHIKPWRACRTANERLDGANGLLLTPDADHLFDRGFITFSPSGQVMVSQRVPDEDLRRLGFEQLVRQRFGVAETPAEWTTDGFPESANDYLAYHRKQVFVA</sequence>
<dbReference type="InterPro" id="IPR003615">
    <property type="entry name" value="HNH_nuc"/>
</dbReference>
<evidence type="ECO:0000313" key="3">
    <source>
        <dbReference type="Proteomes" id="UP001169063"/>
    </source>
</evidence>
<keyword evidence="2" id="KW-0540">Nuclease</keyword>
<keyword evidence="2" id="KW-0255">Endonuclease</keyword>
<feature type="domain" description="HNH nuclease" evidence="1">
    <location>
        <begin position="216"/>
        <end position="268"/>
    </location>
</feature>
<keyword evidence="2" id="KW-0378">Hydrolase</keyword>
<accession>A0ABT8SHC2</accession>